<feature type="transmembrane region" description="Helical" evidence="6">
    <location>
        <begin position="67"/>
        <end position="87"/>
    </location>
</feature>
<feature type="transmembrane region" description="Helical" evidence="6">
    <location>
        <begin position="32"/>
        <end position="55"/>
    </location>
</feature>
<reference evidence="8 9" key="1">
    <citation type="submission" date="2019-06" db="EMBL/GenBank/DDBJ databases">
        <title>Sequencing the genomes of 1000 actinobacteria strains.</title>
        <authorList>
            <person name="Klenk H.-P."/>
        </authorList>
    </citation>
    <scope>NUCLEOTIDE SEQUENCE [LARGE SCALE GENOMIC DNA]</scope>
    <source>
        <strain evidence="8 9">DSM 45043</strain>
    </source>
</reference>
<comment type="subcellular location">
    <subcellularLocation>
        <location evidence="1">Cell membrane</location>
        <topology evidence="1">Multi-pass membrane protein</topology>
    </subcellularLocation>
</comment>
<dbReference type="GO" id="GO:0005886">
    <property type="term" value="C:plasma membrane"/>
    <property type="evidence" value="ECO:0007669"/>
    <property type="project" value="UniProtKB-SubCell"/>
</dbReference>
<feature type="transmembrane region" description="Helical" evidence="6">
    <location>
        <begin position="422"/>
        <end position="442"/>
    </location>
</feature>
<dbReference type="EMBL" id="VFPO01000001">
    <property type="protein sequence ID" value="TQM69737.1"/>
    <property type="molecule type" value="Genomic_DNA"/>
</dbReference>
<keyword evidence="3 6" id="KW-0812">Transmembrane</keyword>
<dbReference type="InterPro" id="IPR005829">
    <property type="entry name" value="Sugar_transporter_CS"/>
</dbReference>
<feature type="transmembrane region" description="Helical" evidence="6">
    <location>
        <begin position="99"/>
        <end position="118"/>
    </location>
</feature>
<keyword evidence="5 6" id="KW-0472">Membrane</keyword>
<dbReference type="InterPro" id="IPR036259">
    <property type="entry name" value="MFS_trans_sf"/>
</dbReference>
<dbReference type="Pfam" id="PF00083">
    <property type="entry name" value="Sugar_tr"/>
    <property type="match status" value="1"/>
</dbReference>
<dbReference type="PANTHER" id="PTHR23511">
    <property type="entry name" value="SYNAPTIC VESICLE GLYCOPROTEIN 2"/>
    <property type="match status" value="1"/>
</dbReference>
<evidence type="ECO:0000256" key="1">
    <source>
        <dbReference type="ARBA" id="ARBA00004651"/>
    </source>
</evidence>
<sequence>MTVVSNPPTVASIAARLERLPTSRWHVKVRTFIGVVTFFEAFDQLLIATALPVLIREWGLSTGQVTLAITSGSVGMLVGALAAGWLADRVGRVRMVMCGVLVTGLTSLAIVFAPGFAWLVVLRFVQGLGIGGEVPVAATYVSEITKARHRGRFVLLYELFFPAGLLMATVVAAWVVPNWGWRAMFAIGAAPALLMVFLQRRVPESPRWLAAKGRLPEADEVLTKIEAEVSRTKGELPPPAPDPVAVDGRPRSTLADLFTGIYLRRTIVVSALWFFGYFVNYGITAWLPTLYTSVFGLDLDTALKYNLCTNAVGFLGCVVAALTIDQIGRRVALTAGLAGSAVSLGTLAVLGASSGSQVLLWSSLAAFFIFATNVTLYLYTPELFPTRSRALGCSTGGVFNRLGVILGPIVVGRIIAHGGTNATVFGALGAAALLGALFALLATETRGKTLEQLAPGGHNPA</sequence>
<feature type="domain" description="Major facilitator superfamily (MFS) profile" evidence="7">
    <location>
        <begin position="29"/>
        <end position="447"/>
    </location>
</feature>
<evidence type="ECO:0000259" key="7">
    <source>
        <dbReference type="PROSITE" id="PS50850"/>
    </source>
</evidence>
<feature type="transmembrane region" description="Helical" evidence="6">
    <location>
        <begin position="181"/>
        <end position="198"/>
    </location>
</feature>
<dbReference type="PANTHER" id="PTHR23511:SF34">
    <property type="entry name" value="SYNAPTIC VESICLE GLYCOPROTEIN 2"/>
    <property type="match status" value="1"/>
</dbReference>
<keyword evidence="4 6" id="KW-1133">Transmembrane helix</keyword>
<dbReference type="SUPFAM" id="SSF103473">
    <property type="entry name" value="MFS general substrate transporter"/>
    <property type="match status" value="1"/>
</dbReference>
<keyword evidence="2" id="KW-0813">Transport</keyword>
<organism evidence="8 9">
    <name type="scientific">Actinomadura hallensis</name>
    <dbReference type="NCBI Taxonomy" id="337895"/>
    <lineage>
        <taxon>Bacteria</taxon>
        <taxon>Bacillati</taxon>
        <taxon>Actinomycetota</taxon>
        <taxon>Actinomycetes</taxon>
        <taxon>Streptosporangiales</taxon>
        <taxon>Thermomonosporaceae</taxon>
        <taxon>Actinomadura</taxon>
    </lineage>
</organism>
<dbReference type="Proteomes" id="UP000316706">
    <property type="component" value="Unassembled WGS sequence"/>
</dbReference>
<evidence type="ECO:0000256" key="5">
    <source>
        <dbReference type="ARBA" id="ARBA00023136"/>
    </source>
</evidence>
<dbReference type="Gene3D" id="1.20.1250.20">
    <property type="entry name" value="MFS general substrate transporter like domains"/>
    <property type="match status" value="1"/>
</dbReference>
<gene>
    <name evidence="8" type="ORF">FHX41_3445</name>
</gene>
<evidence type="ECO:0000313" key="9">
    <source>
        <dbReference type="Proteomes" id="UP000316706"/>
    </source>
</evidence>
<dbReference type="CDD" id="cd17316">
    <property type="entry name" value="MFS_SV2_like"/>
    <property type="match status" value="1"/>
</dbReference>
<dbReference type="OrthoDB" id="9787026at2"/>
<dbReference type="PROSITE" id="PS00217">
    <property type="entry name" value="SUGAR_TRANSPORT_2"/>
    <property type="match status" value="1"/>
</dbReference>
<dbReference type="InterPro" id="IPR005828">
    <property type="entry name" value="MFS_sugar_transport-like"/>
</dbReference>
<feature type="transmembrane region" description="Helical" evidence="6">
    <location>
        <begin position="154"/>
        <end position="175"/>
    </location>
</feature>
<name>A0A543IGR9_9ACTN</name>
<evidence type="ECO:0000256" key="3">
    <source>
        <dbReference type="ARBA" id="ARBA00022692"/>
    </source>
</evidence>
<dbReference type="PROSITE" id="PS00216">
    <property type="entry name" value="SUGAR_TRANSPORT_1"/>
    <property type="match status" value="1"/>
</dbReference>
<feature type="transmembrane region" description="Helical" evidence="6">
    <location>
        <begin position="124"/>
        <end position="142"/>
    </location>
</feature>
<dbReference type="GO" id="GO:0022857">
    <property type="term" value="F:transmembrane transporter activity"/>
    <property type="evidence" value="ECO:0007669"/>
    <property type="project" value="InterPro"/>
</dbReference>
<comment type="caution">
    <text evidence="8">The sequence shown here is derived from an EMBL/GenBank/DDBJ whole genome shotgun (WGS) entry which is preliminary data.</text>
</comment>
<evidence type="ECO:0000256" key="4">
    <source>
        <dbReference type="ARBA" id="ARBA00022989"/>
    </source>
</evidence>
<feature type="transmembrane region" description="Helical" evidence="6">
    <location>
        <begin position="331"/>
        <end position="352"/>
    </location>
</feature>
<evidence type="ECO:0000256" key="2">
    <source>
        <dbReference type="ARBA" id="ARBA00022448"/>
    </source>
</evidence>
<dbReference type="AlphaFoldDB" id="A0A543IGR9"/>
<feature type="transmembrane region" description="Helical" evidence="6">
    <location>
        <begin position="267"/>
        <end position="291"/>
    </location>
</feature>
<dbReference type="InterPro" id="IPR020846">
    <property type="entry name" value="MFS_dom"/>
</dbReference>
<feature type="transmembrane region" description="Helical" evidence="6">
    <location>
        <begin position="398"/>
        <end position="416"/>
    </location>
</feature>
<dbReference type="RefSeq" id="WP_141970109.1">
    <property type="nucleotide sequence ID" value="NZ_VFPO01000001.1"/>
</dbReference>
<evidence type="ECO:0000313" key="8">
    <source>
        <dbReference type="EMBL" id="TQM69737.1"/>
    </source>
</evidence>
<dbReference type="PROSITE" id="PS50850">
    <property type="entry name" value="MFS"/>
    <property type="match status" value="1"/>
</dbReference>
<feature type="transmembrane region" description="Helical" evidence="6">
    <location>
        <begin position="303"/>
        <end position="324"/>
    </location>
</feature>
<proteinExistence type="predicted"/>
<keyword evidence="9" id="KW-1185">Reference proteome</keyword>
<feature type="transmembrane region" description="Helical" evidence="6">
    <location>
        <begin position="358"/>
        <end position="378"/>
    </location>
</feature>
<protein>
    <submittedName>
        <fullName evidence="8">Putative MFS transporter</fullName>
    </submittedName>
</protein>
<evidence type="ECO:0000256" key="6">
    <source>
        <dbReference type="SAM" id="Phobius"/>
    </source>
</evidence>
<accession>A0A543IGR9</accession>